<organism evidence="1 2">
    <name type="scientific">Panagrellus redivivus</name>
    <name type="common">Microworm</name>
    <dbReference type="NCBI Taxonomy" id="6233"/>
    <lineage>
        <taxon>Eukaryota</taxon>
        <taxon>Metazoa</taxon>
        <taxon>Ecdysozoa</taxon>
        <taxon>Nematoda</taxon>
        <taxon>Chromadorea</taxon>
        <taxon>Rhabditida</taxon>
        <taxon>Tylenchina</taxon>
        <taxon>Panagrolaimomorpha</taxon>
        <taxon>Panagrolaimoidea</taxon>
        <taxon>Panagrolaimidae</taxon>
        <taxon>Panagrellus</taxon>
    </lineage>
</organism>
<sequence>MTLDTPITTMTEVLPSSDKCPAVILNVKEGGRCTFPVSFENPRQAHEAVKVVKRIRQTHHNATMTVICFYNNVKNMVAVTGWPVWCQP</sequence>
<dbReference type="Proteomes" id="UP000492821">
    <property type="component" value="Unassembled WGS sequence"/>
</dbReference>
<evidence type="ECO:0000313" key="2">
    <source>
        <dbReference type="WBParaSite" id="Pan_g2888.t1"/>
    </source>
</evidence>
<reference evidence="2" key="2">
    <citation type="submission" date="2020-10" db="UniProtKB">
        <authorList>
            <consortium name="WormBaseParasite"/>
        </authorList>
    </citation>
    <scope>IDENTIFICATION</scope>
</reference>
<keyword evidence="1" id="KW-1185">Reference proteome</keyword>
<accession>A0A7E4VSP3</accession>
<dbReference type="AlphaFoldDB" id="A0A7E4VSP3"/>
<name>A0A7E4VSP3_PANRE</name>
<proteinExistence type="predicted"/>
<evidence type="ECO:0000313" key="1">
    <source>
        <dbReference type="Proteomes" id="UP000492821"/>
    </source>
</evidence>
<dbReference type="WBParaSite" id="Pan_g2888.t1">
    <property type="protein sequence ID" value="Pan_g2888.t1"/>
    <property type="gene ID" value="Pan_g2888"/>
</dbReference>
<protein>
    <submittedName>
        <fullName evidence="2">Uncharacterized protein</fullName>
    </submittedName>
</protein>
<reference evidence="1" key="1">
    <citation type="journal article" date="2013" name="Genetics">
        <title>The draft genome and transcriptome of Panagrellus redivivus are shaped by the harsh demands of a free-living lifestyle.</title>
        <authorList>
            <person name="Srinivasan J."/>
            <person name="Dillman A.R."/>
            <person name="Macchietto M.G."/>
            <person name="Heikkinen L."/>
            <person name="Lakso M."/>
            <person name="Fracchia K.M."/>
            <person name="Antoshechkin I."/>
            <person name="Mortazavi A."/>
            <person name="Wong G."/>
            <person name="Sternberg P.W."/>
        </authorList>
    </citation>
    <scope>NUCLEOTIDE SEQUENCE [LARGE SCALE GENOMIC DNA]</scope>
    <source>
        <strain evidence="1">MT8872</strain>
    </source>
</reference>